<dbReference type="SUPFAM" id="SSF52743">
    <property type="entry name" value="Subtilisin-like"/>
    <property type="match status" value="1"/>
</dbReference>
<proteinExistence type="inferred from homology"/>
<dbReference type="Gene3D" id="3.40.50.200">
    <property type="entry name" value="Peptidase S8/S53 domain"/>
    <property type="match status" value="1"/>
</dbReference>
<comment type="caution">
    <text evidence="11">The sequence shown here is derived from an EMBL/GenBank/DDBJ whole genome shotgun (WGS) entry which is preliminary data.</text>
</comment>
<comment type="subcellular location">
    <subcellularLocation>
        <location evidence="1">Secreted</location>
    </subcellularLocation>
</comment>
<dbReference type="InterPro" id="IPR023827">
    <property type="entry name" value="Peptidase_S8_Asp-AS"/>
</dbReference>
<evidence type="ECO:0000313" key="11">
    <source>
        <dbReference type="EMBL" id="KAB8164900.1"/>
    </source>
</evidence>
<keyword evidence="3" id="KW-0964">Secreted</keyword>
<keyword evidence="6 9" id="KW-0378">Hydrolase</keyword>
<feature type="domain" description="Peptidase S8/S53" evidence="10">
    <location>
        <begin position="384"/>
        <end position="665"/>
    </location>
</feature>
<protein>
    <submittedName>
        <fullName evidence="11">S8 family serine peptidase</fullName>
    </submittedName>
</protein>
<feature type="active site" description="Charge relay system" evidence="9">
    <location>
        <position position="455"/>
    </location>
</feature>
<dbReference type="FunFam" id="3.40.50.200:FF:000022">
    <property type="entry name" value="Extracellular protease"/>
    <property type="match status" value="1"/>
</dbReference>
<dbReference type="GO" id="GO:0005576">
    <property type="term" value="C:extracellular region"/>
    <property type="evidence" value="ECO:0007669"/>
    <property type="project" value="UniProtKB-SubCell"/>
</dbReference>
<evidence type="ECO:0000259" key="10">
    <source>
        <dbReference type="Pfam" id="PF00082"/>
    </source>
</evidence>
<evidence type="ECO:0000256" key="4">
    <source>
        <dbReference type="ARBA" id="ARBA00022670"/>
    </source>
</evidence>
<dbReference type="EMBL" id="VICD02000307">
    <property type="protein sequence ID" value="KAB8164900.1"/>
    <property type="molecule type" value="Genomic_DNA"/>
</dbReference>
<accession>A0A507ZV29</accession>
<dbReference type="PROSITE" id="PS51892">
    <property type="entry name" value="SUBTILASE"/>
    <property type="match status" value="1"/>
</dbReference>
<sequence>MPAHAQRNGLHVNRSKSCRFDRSSSTRRQDMLKERWLKSGRRMLPVVGALLVCASLSATFPVSAQDSEEHAGKSAADNESLEEIYGKIIYDGISNPEQYSLDNNNMTYSYDRDTRLHNRWIVQYKEGTDEHADVAGAVEELIDGLNLFEIGSLNILVRNFTYPEVSRVRRLEDGSDLFMSSRYMDEAEAVMMMRAFAFEWPVSSVKMDLSSGRDFALGLSRPAPVRINFSGFSNHGPYAGEGPAAGSDERRYDRFIVGYKAGVVDDGDPATIESFRDFFEQLGRIYIDDFGRDPPMDIAHRRRLATGADLFVIDRLLTEEEMFKFLTRIAYNSDYDDVGVAYLELDLTRQPAAVASDELRANQYALGTAAGGIGAERAWDRTTGEGVVVAVVDTGITPHHDLDAHVLPGYDFISSPLEARDYDGGRDPDPEDLGDYFYPGECADMPGQSRHSSWHGTATAGAIAAVAGNGLGVAGAAPGARIVPVRVLGRCGGLDSDIAEAVIWAAGGDVPGVPANPHPAEVINLGLGSRSQECPITYQVAIDTAVALGATVVVAAGNDGGDASGFAPANCRNVVVAAASDSAGARAGFSNRGAGVDVSAPGDAIAVLSDAGVDPRAQAGYGSKSGTSLAAAHVSATVALMQSAAAMPLTPARVESVLKATSRPLAGDCEDGCGAGIIDAEAAVDAAAAGEGG</sequence>
<keyword evidence="5" id="KW-0732">Signal</keyword>
<name>A0A507ZV29_9GAMM</name>
<dbReference type="CDD" id="cd07496">
    <property type="entry name" value="Peptidases_S8_13"/>
    <property type="match status" value="1"/>
</dbReference>
<dbReference type="PANTHER" id="PTHR43806:SF11">
    <property type="entry name" value="CEREVISIN-RELATED"/>
    <property type="match status" value="1"/>
</dbReference>
<feature type="active site" description="Charge relay system" evidence="9">
    <location>
        <position position="628"/>
    </location>
</feature>
<dbReference type="AlphaFoldDB" id="A0A507ZV29"/>
<organism evidence="11 12">
    <name type="scientific">Marilutibacter maris</name>
    <dbReference type="NCBI Taxonomy" id="1605891"/>
    <lineage>
        <taxon>Bacteria</taxon>
        <taxon>Pseudomonadati</taxon>
        <taxon>Pseudomonadota</taxon>
        <taxon>Gammaproteobacteria</taxon>
        <taxon>Lysobacterales</taxon>
        <taxon>Lysobacteraceae</taxon>
        <taxon>Marilutibacter</taxon>
    </lineage>
</organism>
<feature type="active site" description="Charge relay system" evidence="9">
    <location>
        <position position="393"/>
    </location>
</feature>
<dbReference type="InterPro" id="IPR050131">
    <property type="entry name" value="Peptidase_S8_subtilisin-like"/>
</dbReference>
<evidence type="ECO:0000256" key="3">
    <source>
        <dbReference type="ARBA" id="ARBA00022525"/>
    </source>
</evidence>
<evidence type="ECO:0000256" key="7">
    <source>
        <dbReference type="ARBA" id="ARBA00022825"/>
    </source>
</evidence>
<dbReference type="InterPro" id="IPR036852">
    <property type="entry name" value="Peptidase_S8/S53_dom_sf"/>
</dbReference>
<keyword evidence="8" id="KW-0865">Zymogen</keyword>
<dbReference type="Pfam" id="PF00082">
    <property type="entry name" value="Peptidase_S8"/>
    <property type="match status" value="1"/>
</dbReference>
<keyword evidence="7 9" id="KW-0720">Serine protease</keyword>
<gene>
    <name evidence="11" type="ORF">FKV24_017285</name>
</gene>
<evidence type="ECO:0000256" key="2">
    <source>
        <dbReference type="ARBA" id="ARBA00011073"/>
    </source>
</evidence>
<evidence type="ECO:0000256" key="1">
    <source>
        <dbReference type="ARBA" id="ARBA00004613"/>
    </source>
</evidence>
<evidence type="ECO:0000256" key="6">
    <source>
        <dbReference type="ARBA" id="ARBA00022801"/>
    </source>
</evidence>
<dbReference type="PROSITE" id="PS00136">
    <property type="entry name" value="SUBTILASE_ASP"/>
    <property type="match status" value="1"/>
</dbReference>
<dbReference type="InterPro" id="IPR034176">
    <property type="entry name" value="Peptidases_S8_13"/>
</dbReference>
<evidence type="ECO:0000256" key="8">
    <source>
        <dbReference type="ARBA" id="ARBA00023145"/>
    </source>
</evidence>
<evidence type="ECO:0000313" key="12">
    <source>
        <dbReference type="Proteomes" id="UP000320431"/>
    </source>
</evidence>
<keyword evidence="4 9" id="KW-0645">Protease</keyword>
<dbReference type="InterPro" id="IPR015500">
    <property type="entry name" value="Peptidase_S8_subtilisin-rel"/>
</dbReference>
<evidence type="ECO:0000256" key="5">
    <source>
        <dbReference type="ARBA" id="ARBA00022729"/>
    </source>
</evidence>
<evidence type="ECO:0000256" key="9">
    <source>
        <dbReference type="PROSITE-ProRule" id="PRU01240"/>
    </source>
</evidence>
<dbReference type="GO" id="GO:0004252">
    <property type="term" value="F:serine-type endopeptidase activity"/>
    <property type="evidence" value="ECO:0007669"/>
    <property type="project" value="UniProtKB-UniRule"/>
</dbReference>
<reference evidence="11 12" key="1">
    <citation type="submission" date="2019-10" db="EMBL/GenBank/DDBJ databases">
        <title>Lysobacter alkalisoli sp. nov., isolated from saline-alkaline soil.</title>
        <authorList>
            <person name="Sun J.-Q."/>
        </authorList>
    </citation>
    <scope>NUCLEOTIDE SEQUENCE [LARGE SCALE GENOMIC DNA]</scope>
    <source>
        <strain evidence="11 12">KCTC 42381</strain>
    </source>
</reference>
<dbReference type="Proteomes" id="UP000320431">
    <property type="component" value="Unassembled WGS sequence"/>
</dbReference>
<dbReference type="PANTHER" id="PTHR43806">
    <property type="entry name" value="PEPTIDASE S8"/>
    <property type="match status" value="1"/>
</dbReference>
<dbReference type="GO" id="GO:0006508">
    <property type="term" value="P:proteolysis"/>
    <property type="evidence" value="ECO:0007669"/>
    <property type="project" value="UniProtKB-KW"/>
</dbReference>
<dbReference type="InterPro" id="IPR000209">
    <property type="entry name" value="Peptidase_S8/S53_dom"/>
</dbReference>
<comment type="similarity">
    <text evidence="2 9">Belongs to the peptidase S8 family.</text>
</comment>
<dbReference type="PRINTS" id="PR00723">
    <property type="entry name" value="SUBTILISIN"/>
</dbReference>